<evidence type="ECO:0000313" key="15">
    <source>
        <dbReference type="EMBL" id="QDD13328.1"/>
    </source>
</evidence>
<dbReference type="RefSeq" id="WP_139883001.1">
    <property type="nucleotide sequence ID" value="NZ_CP040986.1"/>
</dbReference>
<dbReference type="Pfam" id="PF07715">
    <property type="entry name" value="Plug"/>
    <property type="match status" value="1"/>
</dbReference>
<dbReference type="InterPro" id="IPR036942">
    <property type="entry name" value="Beta-barrel_TonB_sf"/>
</dbReference>
<evidence type="ECO:0000313" key="16">
    <source>
        <dbReference type="Proteomes" id="UP000312102"/>
    </source>
</evidence>
<evidence type="ECO:0000256" key="11">
    <source>
        <dbReference type="RuleBase" id="RU003357"/>
    </source>
</evidence>
<evidence type="ECO:0000256" key="9">
    <source>
        <dbReference type="ARBA" id="ARBA00023237"/>
    </source>
</evidence>
<keyword evidence="9 10" id="KW-0998">Cell outer membrane</keyword>
<keyword evidence="6 11" id="KW-0798">TonB box</keyword>
<evidence type="ECO:0000256" key="7">
    <source>
        <dbReference type="ARBA" id="ARBA00023136"/>
    </source>
</evidence>
<feature type="chain" id="PRO_5042075160" evidence="12">
    <location>
        <begin position="22"/>
        <end position="834"/>
    </location>
</feature>
<dbReference type="PANTHER" id="PTHR30069">
    <property type="entry name" value="TONB-DEPENDENT OUTER MEMBRANE RECEPTOR"/>
    <property type="match status" value="1"/>
</dbReference>
<feature type="domain" description="TonB-dependent receptor-like beta-barrel" evidence="13">
    <location>
        <begin position="309"/>
        <end position="780"/>
    </location>
</feature>
<keyword evidence="12" id="KW-0732">Signal</keyword>
<accession>A0AAE6FTA5</accession>
<dbReference type="GO" id="GO:0015344">
    <property type="term" value="F:siderophore uptake transmembrane transporter activity"/>
    <property type="evidence" value="ECO:0007669"/>
    <property type="project" value="TreeGrafter"/>
</dbReference>
<sequence>MKLKLSGIVALALASSAPLNAADKLTTNTINVYSATPLHSIGLPLNMIPANIQMATPKAINEQVGVSLADYMNNNMQSVTTTEMGGNPWQPEITFRGFSASPLLGMPQGISTYIDGVRVNEPFGDVTLWDKIPNFAIGGMQLVPGSNPLYGLNTLGGAIAMQTKSGRDAKGASVEFEAGSWDRQRYLAQYGGVSKDGSVDYFIGHQTTREDGWRQFSPSHLNQTFAKTGWQSEKTKLDLSYIGTNNKLVGNGFTPEFLLSGDRDQIHTSPDWTNNYYHHLALNGSHWVNNDVMLSGHTYYRKSNRHTRNGDLYEGGIADQNLFLGTNYASNANKADDVEMLGSVMNRTKTKQDNLGFTLQAAFNQDLLGKKNQFIAGVGYDYSKIRFNQNRLVNLYDESEILQTRGGTNEIVELDNAVTQYRASSDTEIFDSNRAFSTAGNGVYGPYESTYLKSKQQTYSIFATDTLSINQQWHVNAGMRYNYTRINNRDQLNPVPTADNGSLTADATYARLNPTVGLTFTPSDKSAIFGSYSESSRAPTSIELGCSNPARPCLLPAAMADDPPLKQVVAKTYDFGARGYLNDSIKWNASVYHTVNHDDIQFVRADLRNHGYFANVGRTQRQGFDIGLAGQQDKLRWNTSYSFIKATYDGDLDLLAPQNSSSDDDGVISVKKGDYLPSIPKHQLKLRAQYQVTPDWSVGTNVIGFTQQYIWGNENNRHQANNAGETGVRNACGQPSTEGGPEDGGFACGSGKISGYVVVNLDSQYNIGKGWSAFAKAINIFDQKYNVAGRLAETMFNPAGEYGAETNVRGLLPGAPRAAWIGFRYEFGGAPEAN</sequence>
<evidence type="ECO:0000256" key="1">
    <source>
        <dbReference type="ARBA" id="ARBA00004571"/>
    </source>
</evidence>
<evidence type="ECO:0000256" key="4">
    <source>
        <dbReference type="ARBA" id="ARBA00022452"/>
    </source>
</evidence>
<dbReference type="SUPFAM" id="SSF56935">
    <property type="entry name" value="Porins"/>
    <property type="match status" value="1"/>
</dbReference>
<evidence type="ECO:0000256" key="12">
    <source>
        <dbReference type="SAM" id="SignalP"/>
    </source>
</evidence>
<keyword evidence="16" id="KW-1185">Reference proteome</keyword>
<dbReference type="GO" id="GO:0044718">
    <property type="term" value="P:siderophore transmembrane transport"/>
    <property type="evidence" value="ECO:0007669"/>
    <property type="project" value="TreeGrafter"/>
</dbReference>
<dbReference type="EMBL" id="CP040986">
    <property type="protein sequence ID" value="QDD13328.1"/>
    <property type="molecule type" value="Genomic_DNA"/>
</dbReference>
<evidence type="ECO:0000256" key="2">
    <source>
        <dbReference type="ARBA" id="ARBA00009810"/>
    </source>
</evidence>
<reference evidence="15 16" key="1">
    <citation type="journal article" date="2019" name="ISME J.">
        <title>Evolution in action: habitat transition from sediment to the pelagial leads to genome streamlining in Methylophilaceae.</title>
        <authorList>
            <person name="Salcher M."/>
            <person name="Schaefle D."/>
            <person name="Kaspar M."/>
            <person name="Neuenschwander S.M."/>
            <person name="Ghai R."/>
        </authorList>
    </citation>
    <scope>NUCLEOTIDE SEQUENCE [LARGE SCALE GENOMIC DNA]</scope>
    <source>
        <strain evidence="15 16">MMS-RI-1</strain>
    </source>
</reference>
<dbReference type="Gene3D" id="2.170.130.10">
    <property type="entry name" value="TonB-dependent receptor, plug domain"/>
    <property type="match status" value="1"/>
</dbReference>
<dbReference type="Gene3D" id="2.40.170.20">
    <property type="entry name" value="TonB-dependent receptor, beta-barrel domain"/>
    <property type="match status" value="1"/>
</dbReference>
<keyword evidence="3 10" id="KW-0813">Transport</keyword>
<dbReference type="GO" id="GO:0009279">
    <property type="term" value="C:cell outer membrane"/>
    <property type="evidence" value="ECO:0007669"/>
    <property type="project" value="UniProtKB-SubCell"/>
</dbReference>
<dbReference type="Proteomes" id="UP000312102">
    <property type="component" value="Chromosome"/>
</dbReference>
<protein>
    <submittedName>
        <fullName evidence="15">TonB-dependent receptor</fullName>
    </submittedName>
</protein>
<proteinExistence type="inferred from homology"/>
<dbReference type="KEGG" id="mrk:FIT61_02480"/>
<dbReference type="PROSITE" id="PS52016">
    <property type="entry name" value="TONB_DEPENDENT_REC_3"/>
    <property type="match status" value="1"/>
</dbReference>
<keyword evidence="7 10" id="KW-0472">Membrane</keyword>
<dbReference type="Pfam" id="PF00593">
    <property type="entry name" value="TonB_dep_Rec_b-barrel"/>
    <property type="match status" value="1"/>
</dbReference>
<keyword evidence="8 15" id="KW-0675">Receptor</keyword>
<evidence type="ECO:0000256" key="6">
    <source>
        <dbReference type="ARBA" id="ARBA00023077"/>
    </source>
</evidence>
<comment type="subcellular location">
    <subcellularLocation>
        <location evidence="1 10">Cell outer membrane</location>
        <topology evidence="1 10">Multi-pass membrane protein</topology>
    </subcellularLocation>
</comment>
<evidence type="ECO:0000256" key="5">
    <source>
        <dbReference type="ARBA" id="ARBA00022692"/>
    </source>
</evidence>
<dbReference type="PANTHER" id="PTHR30069:SF39">
    <property type="entry name" value="BLL6183 PROTEIN"/>
    <property type="match status" value="1"/>
</dbReference>
<evidence type="ECO:0000256" key="10">
    <source>
        <dbReference type="PROSITE-ProRule" id="PRU01360"/>
    </source>
</evidence>
<dbReference type="InterPro" id="IPR000531">
    <property type="entry name" value="Beta-barrel_TonB"/>
</dbReference>
<evidence type="ECO:0000259" key="13">
    <source>
        <dbReference type="Pfam" id="PF00593"/>
    </source>
</evidence>
<dbReference type="InterPro" id="IPR039426">
    <property type="entry name" value="TonB-dep_rcpt-like"/>
</dbReference>
<comment type="similarity">
    <text evidence="2 10 11">Belongs to the TonB-dependent receptor family.</text>
</comment>
<evidence type="ECO:0000256" key="8">
    <source>
        <dbReference type="ARBA" id="ARBA00023170"/>
    </source>
</evidence>
<dbReference type="InterPro" id="IPR012910">
    <property type="entry name" value="Plug_dom"/>
</dbReference>
<dbReference type="InterPro" id="IPR037066">
    <property type="entry name" value="Plug_dom_sf"/>
</dbReference>
<dbReference type="AlphaFoldDB" id="A0AAE6FTA5"/>
<feature type="domain" description="TonB-dependent receptor plug" evidence="14">
    <location>
        <begin position="46"/>
        <end position="158"/>
    </location>
</feature>
<evidence type="ECO:0000259" key="14">
    <source>
        <dbReference type="Pfam" id="PF07715"/>
    </source>
</evidence>
<organism evidence="15 16">
    <name type="scientific">Candidatus Methylopumilus rimovensis</name>
    <dbReference type="NCBI Taxonomy" id="2588535"/>
    <lineage>
        <taxon>Bacteria</taxon>
        <taxon>Pseudomonadati</taxon>
        <taxon>Pseudomonadota</taxon>
        <taxon>Betaproteobacteria</taxon>
        <taxon>Nitrosomonadales</taxon>
        <taxon>Methylophilaceae</taxon>
        <taxon>Candidatus Methylopumilus</taxon>
    </lineage>
</organism>
<gene>
    <name evidence="15" type="ORF">FIT61_02480</name>
</gene>
<name>A0AAE6FTA5_9PROT</name>
<keyword evidence="5 10" id="KW-0812">Transmembrane</keyword>
<keyword evidence="4 10" id="KW-1134">Transmembrane beta strand</keyword>
<feature type="signal peptide" evidence="12">
    <location>
        <begin position="1"/>
        <end position="21"/>
    </location>
</feature>
<evidence type="ECO:0000256" key="3">
    <source>
        <dbReference type="ARBA" id="ARBA00022448"/>
    </source>
</evidence>